<gene>
    <name evidence="2" type="ORF">MELIAE_LOCUS11525</name>
</gene>
<feature type="region of interest" description="Disordered" evidence="1">
    <location>
        <begin position="630"/>
        <end position="667"/>
    </location>
</feature>
<feature type="compositionally biased region" description="Low complexity" evidence="1">
    <location>
        <begin position="286"/>
        <end position="295"/>
    </location>
</feature>
<feature type="compositionally biased region" description="Basic residues" evidence="1">
    <location>
        <begin position="641"/>
        <end position="653"/>
    </location>
</feature>
<feature type="region of interest" description="Disordered" evidence="1">
    <location>
        <begin position="337"/>
        <end position="465"/>
    </location>
</feature>
<feature type="region of interest" description="Disordered" evidence="1">
    <location>
        <begin position="1"/>
        <end position="45"/>
    </location>
</feature>
<dbReference type="OrthoDB" id="6367309at2759"/>
<evidence type="ECO:0000313" key="3">
    <source>
        <dbReference type="Proteomes" id="UP001154078"/>
    </source>
</evidence>
<protein>
    <submittedName>
        <fullName evidence="2">Uncharacterized protein</fullName>
    </submittedName>
</protein>
<feature type="compositionally biased region" description="Polar residues" evidence="1">
    <location>
        <begin position="94"/>
        <end position="107"/>
    </location>
</feature>
<dbReference type="AlphaFoldDB" id="A0A9P0BFY1"/>
<proteinExistence type="predicted"/>
<organism evidence="2 3">
    <name type="scientific">Brassicogethes aeneus</name>
    <name type="common">Rape pollen beetle</name>
    <name type="synonym">Meligethes aeneus</name>
    <dbReference type="NCBI Taxonomy" id="1431903"/>
    <lineage>
        <taxon>Eukaryota</taxon>
        <taxon>Metazoa</taxon>
        <taxon>Ecdysozoa</taxon>
        <taxon>Arthropoda</taxon>
        <taxon>Hexapoda</taxon>
        <taxon>Insecta</taxon>
        <taxon>Pterygota</taxon>
        <taxon>Neoptera</taxon>
        <taxon>Endopterygota</taxon>
        <taxon>Coleoptera</taxon>
        <taxon>Polyphaga</taxon>
        <taxon>Cucujiformia</taxon>
        <taxon>Nitidulidae</taxon>
        <taxon>Meligethinae</taxon>
        <taxon>Brassicogethes</taxon>
    </lineage>
</organism>
<evidence type="ECO:0000313" key="2">
    <source>
        <dbReference type="EMBL" id="CAH0562402.1"/>
    </source>
</evidence>
<feature type="region of interest" description="Disordered" evidence="1">
    <location>
        <begin position="260"/>
        <end position="300"/>
    </location>
</feature>
<feature type="compositionally biased region" description="Acidic residues" evidence="1">
    <location>
        <begin position="338"/>
        <end position="371"/>
    </location>
</feature>
<sequence length="777" mass="87057">MIGNKLRAWMEAVRPKKKQNKKDKPPKGGPSNSKWKNDQRNVPSDIIRVQEDERRDVVVKFAMKGQTTLQSGSAGISKTGNSHCRYSANNLSSPESAYSTGYSTDGTSPGAPPDYLLSNRSTEMRYYPIESENNYVKPVPMPLSPCITRTINPIGPKPTTVITLSPAHFKDRRTPSLSMIQDGEEARTIEAQARNTIRLCGTKTSVGMGGNVSATVSPNFGLDSSRQRDKDWVKTIGRCVNGYHMQTNSKPDIPKMVATSPKPGTPLLSPRTISRFRSPSLRRRSLSLSSSSTPSCESIDKGWETRRIRSIGSDEDTTLNEMMGKYDESYVYEKETDILSDSDPTDCDTDIDTGQDGGDEEDTHGEGELDFIDNGSYIVEFEPRPDRNTGHCSYYSNDLPGRKASSRRRNTRRNKSASDKRRRSSSNKKRHKHHDRGGHMQLQVDGGSKSAGATPVSVRRSGNKPVSKLVLEDGLKKRSNSVCFSRDPLSTIDKRDKEADLKYRELIGEAEQILKTMKSNGLSPRRLPAGPANKRVELLRSSECTEMPRAAAAAAADEASPIVSNANANYSSTKSPSNNFSCPRFSPKKNHITNFIISNSPIMIRREWENQHSPLPLVVKKKVEPVLFDHSISQKSENRRSPKYRKKNQKKYRNSSSSEEDNGRISRNSFSRMDNWTLGCPQSEPLRRKVYSGYPLYNCGHEPAIHGKTVTFNLNPNEYNQNSKMFLHPNTNDYRAQSSENLRQQVLLNTIASLKRNLENQSASLKQVYKSSQNVRF</sequence>
<accession>A0A9P0BFY1</accession>
<evidence type="ECO:0000256" key="1">
    <source>
        <dbReference type="SAM" id="MobiDB-lite"/>
    </source>
</evidence>
<reference evidence="2" key="1">
    <citation type="submission" date="2021-12" db="EMBL/GenBank/DDBJ databases">
        <authorList>
            <person name="King R."/>
        </authorList>
    </citation>
    <scope>NUCLEOTIDE SEQUENCE</scope>
</reference>
<feature type="region of interest" description="Disordered" evidence="1">
    <location>
        <begin position="94"/>
        <end position="113"/>
    </location>
</feature>
<feature type="compositionally biased region" description="Basic residues" evidence="1">
    <location>
        <begin position="404"/>
        <end position="436"/>
    </location>
</feature>
<name>A0A9P0BFY1_BRAAE</name>
<keyword evidence="3" id="KW-1185">Reference proteome</keyword>
<dbReference type="Proteomes" id="UP001154078">
    <property type="component" value="Chromosome 8"/>
</dbReference>
<dbReference type="EMBL" id="OV121139">
    <property type="protein sequence ID" value="CAH0562402.1"/>
    <property type="molecule type" value="Genomic_DNA"/>
</dbReference>